<evidence type="ECO:0000313" key="3">
    <source>
        <dbReference type="EMBL" id="KAK9022684.1"/>
    </source>
</evidence>
<dbReference type="PANTHER" id="PTHR33565">
    <property type="entry name" value="DORMANCY-ASSOCIATED PROTEIN 1"/>
    <property type="match status" value="1"/>
</dbReference>
<organism evidence="3 4">
    <name type="scientific">Hibiscus sabdariffa</name>
    <name type="common">roselle</name>
    <dbReference type="NCBI Taxonomy" id="183260"/>
    <lineage>
        <taxon>Eukaryota</taxon>
        <taxon>Viridiplantae</taxon>
        <taxon>Streptophyta</taxon>
        <taxon>Embryophyta</taxon>
        <taxon>Tracheophyta</taxon>
        <taxon>Spermatophyta</taxon>
        <taxon>Magnoliopsida</taxon>
        <taxon>eudicotyledons</taxon>
        <taxon>Gunneridae</taxon>
        <taxon>Pentapetalae</taxon>
        <taxon>rosids</taxon>
        <taxon>malvids</taxon>
        <taxon>Malvales</taxon>
        <taxon>Malvaceae</taxon>
        <taxon>Malvoideae</taxon>
        <taxon>Hibiscus</taxon>
    </lineage>
</organism>
<name>A0ABR2SCN1_9ROSI</name>
<accession>A0ABR2SCN1</accession>
<evidence type="ECO:0000313" key="4">
    <source>
        <dbReference type="Proteomes" id="UP001396334"/>
    </source>
</evidence>
<dbReference type="Pfam" id="PF05564">
    <property type="entry name" value="Auxin_repressed"/>
    <property type="match status" value="1"/>
</dbReference>
<reference evidence="3 4" key="1">
    <citation type="journal article" date="2024" name="G3 (Bethesda)">
        <title>Genome assembly of Hibiscus sabdariffa L. provides insights into metabolisms of medicinal natural products.</title>
        <authorList>
            <person name="Kim T."/>
        </authorList>
    </citation>
    <scope>NUCLEOTIDE SEQUENCE [LARGE SCALE GENOMIC DNA]</scope>
    <source>
        <strain evidence="3">TK-2024</strain>
        <tissue evidence="3">Old leaves</tissue>
    </source>
</reference>
<comment type="similarity">
    <text evidence="1">Belongs to the DRM1/ARP family.</text>
</comment>
<protein>
    <submittedName>
        <fullName evidence="3">Uncharacterized protein</fullName>
    </submittedName>
</protein>
<evidence type="ECO:0000256" key="2">
    <source>
        <dbReference type="SAM" id="MobiDB-lite"/>
    </source>
</evidence>
<feature type="region of interest" description="Disordered" evidence="2">
    <location>
        <begin position="99"/>
        <end position="145"/>
    </location>
</feature>
<dbReference type="InterPro" id="IPR008406">
    <property type="entry name" value="DRM/ARP"/>
</dbReference>
<dbReference type="PANTHER" id="PTHR33565:SF20">
    <property type="entry name" value="DORMANCY-ASSOCIATED PROTEIN HOMOLOG 4"/>
    <property type="match status" value="1"/>
</dbReference>
<keyword evidence="4" id="KW-1185">Reference proteome</keyword>
<evidence type="ECO:0000256" key="1">
    <source>
        <dbReference type="ARBA" id="ARBA00010502"/>
    </source>
</evidence>
<gene>
    <name evidence="3" type="ORF">V6N11_002928</name>
</gene>
<sequence length="159" mass="17721">MENKKQKLFQQYPHHLAKSFFLRFFPSLEKKSLIMGILDKLWDETLAGPMPETGLGKLRKYNSFSATRSPHAPVDTSKVMITRSITILKSNSGLKNLYVDPGSVPGSPSGSSNPGTPLSPGTPSGDFRRFTRRKSPALQPEEPRSPTVYDWIVMSALDR</sequence>
<dbReference type="Proteomes" id="UP001396334">
    <property type="component" value="Unassembled WGS sequence"/>
</dbReference>
<proteinExistence type="inferred from homology"/>
<feature type="compositionally biased region" description="Low complexity" evidence="2">
    <location>
        <begin position="101"/>
        <end position="125"/>
    </location>
</feature>
<comment type="caution">
    <text evidence="3">The sequence shown here is derived from an EMBL/GenBank/DDBJ whole genome shotgun (WGS) entry which is preliminary data.</text>
</comment>
<dbReference type="EMBL" id="JBBPBN010000015">
    <property type="protein sequence ID" value="KAK9022684.1"/>
    <property type="molecule type" value="Genomic_DNA"/>
</dbReference>